<dbReference type="RefSeq" id="WP_070403377.1">
    <property type="nucleotide sequence ID" value="NZ_BJVW01000011.1"/>
</dbReference>
<evidence type="ECO:0000313" key="1">
    <source>
        <dbReference type="EMBL" id="AOX17846.1"/>
    </source>
</evidence>
<dbReference type="NCBIfam" id="NF037970">
    <property type="entry name" value="vanZ_1"/>
    <property type="match status" value="1"/>
</dbReference>
<dbReference type="Proteomes" id="UP000179145">
    <property type="component" value="Chromosome"/>
</dbReference>
<protein>
    <submittedName>
        <fullName evidence="1">Uncharacterized protein</fullName>
    </submittedName>
</protein>
<gene>
    <name evidence="1" type="ORF">A0U89_12665</name>
</gene>
<proteinExistence type="predicted"/>
<accession>A0A1D8UW34</accession>
<dbReference type="OrthoDB" id="7908547at2"/>
<sequence>MKILILRIISFSVFAYIIWVTICPLPSRPHIGDPQLERMSAYICLGILFAAAYPKQKTIVAISLVIGSIVLEFGQFFAPHRDPHLIDALAKAFGALLGVAMIYFCGKLFEKFS</sequence>
<reference evidence="1 2" key="1">
    <citation type="journal article" date="2016" name="Microb. Cell Fact.">
        <title>Dissection of exopolysaccharide biosynthesis in Kozakia baliensis.</title>
        <authorList>
            <person name="Brandt J.U."/>
            <person name="Jakob F."/>
            <person name="Behr J."/>
            <person name="Geissler A.J."/>
            <person name="Vogel R.F."/>
        </authorList>
    </citation>
    <scope>NUCLEOTIDE SEQUENCE [LARGE SCALE GENOMIC DNA]</scope>
    <source>
        <strain evidence="1 2">DSM 14400</strain>
    </source>
</reference>
<keyword evidence="2" id="KW-1185">Reference proteome</keyword>
<organism evidence="1 2">
    <name type="scientific">Kozakia baliensis</name>
    <dbReference type="NCBI Taxonomy" id="153496"/>
    <lineage>
        <taxon>Bacteria</taxon>
        <taxon>Pseudomonadati</taxon>
        <taxon>Pseudomonadota</taxon>
        <taxon>Alphaproteobacteria</taxon>
        <taxon>Acetobacterales</taxon>
        <taxon>Acetobacteraceae</taxon>
        <taxon>Kozakia</taxon>
    </lineage>
</organism>
<name>A0A1D8UW34_9PROT</name>
<dbReference type="AlphaFoldDB" id="A0A1D8UW34"/>
<dbReference type="KEGG" id="kba:A0U89_12665"/>
<dbReference type="EMBL" id="CP014674">
    <property type="protein sequence ID" value="AOX17846.1"/>
    <property type="molecule type" value="Genomic_DNA"/>
</dbReference>
<evidence type="ECO:0000313" key="2">
    <source>
        <dbReference type="Proteomes" id="UP000179145"/>
    </source>
</evidence>